<accession>A0A3B0J8R9</accession>
<proteinExistence type="predicted"/>
<name>A0A3B0J8R9_DROGU</name>
<reference evidence="3" key="1">
    <citation type="submission" date="2018-01" db="EMBL/GenBank/DDBJ databases">
        <authorList>
            <person name="Alioto T."/>
            <person name="Alioto T."/>
        </authorList>
    </citation>
    <scope>NUCLEOTIDE SEQUENCE [LARGE SCALE GENOMIC DNA]</scope>
</reference>
<gene>
    <name evidence="2" type="ORF">DGUA_6G011327</name>
</gene>
<evidence type="ECO:0000313" key="2">
    <source>
        <dbReference type="EMBL" id="SPP78634.1"/>
    </source>
</evidence>
<sequence>MPPKKRICRDHQLPLDDGPVPEYKRRPTYVQNQLRKIRQSSARVQPPAAEESVTTASPEVAEDIRKPVATQLSRKVLRQINCNTKMDPALSRLLAAADMTTEEIRAERINQTKKDRLKYLMGKVNAETPPPWHEATNIWYEIVQLENSIDEYKQKVAK</sequence>
<feature type="compositionally biased region" description="Polar residues" evidence="1">
    <location>
        <begin position="29"/>
        <end position="43"/>
    </location>
</feature>
<dbReference type="OrthoDB" id="8057317at2759"/>
<feature type="region of interest" description="Disordered" evidence="1">
    <location>
        <begin position="1"/>
        <end position="58"/>
    </location>
</feature>
<evidence type="ECO:0000256" key="1">
    <source>
        <dbReference type="SAM" id="MobiDB-lite"/>
    </source>
</evidence>
<keyword evidence="3" id="KW-1185">Reference proteome</keyword>
<evidence type="ECO:0000313" key="3">
    <source>
        <dbReference type="Proteomes" id="UP000268350"/>
    </source>
</evidence>
<protein>
    <submittedName>
        <fullName evidence="2">Uncharacterized protein</fullName>
    </submittedName>
</protein>
<dbReference type="AlphaFoldDB" id="A0A3B0J8R9"/>
<dbReference type="EMBL" id="OUUW01000003">
    <property type="protein sequence ID" value="SPP78634.1"/>
    <property type="molecule type" value="Genomic_DNA"/>
</dbReference>
<dbReference type="Proteomes" id="UP000268350">
    <property type="component" value="Unassembled WGS sequence"/>
</dbReference>
<organism evidence="2 3">
    <name type="scientific">Drosophila guanche</name>
    <name type="common">Fruit fly</name>
    <dbReference type="NCBI Taxonomy" id="7266"/>
    <lineage>
        <taxon>Eukaryota</taxon>
        <taxon>Metazoa</taxon>
        <taxon>Ecdysozoa</taxon>
        <taxon>Arthropoda</taxon>
        <taxon>Hexapoda</taxon>
        <taxon>Insecta</taxon>
        <taxon>Pterygota</taxon>
        <taxon>Neoptera</taxon>
        <taxon>Endopterygota</taxon>
        <taxon>Diptera</taxon>
        <taxon>Brachycera</taxon>
        <taxon>Muscomorpha</taxon>
        <taxon>Ephydroidea</taxon>
        <taxon>Drosophilidae</taxon>
        <taxon>Drosophila</taxon>
        <taxon>Sophophora</taxon>
    </lineage>
</organism>